<keyword evidence="3" id="KW-1185">Reference proteome</keyword>
<dbReference type="Proteomes" id="UP001501237">
    <property type="component" value="Unassembled WGS sequence"/>
</dbReference>
<name>A0ABP6QDX8_9ACTN</name>
<dbReference type="EMBL" id="BAAAUV010000011">
    <property type="protein sequence ID" value="GAA3220873.1"/>
    <property type="molecule type" value="Genomic_DNA"/>
</dbReference>
<proteinExistence type="predicted"/>
<keyword evidence="1" id="KW-0378">Hydrolase</keyword>
<reference evidence="3" key="1">
    <citation type="journal article" date="2019" name="Int. J. Syst. Evol. Microbiol.">
        <title>The Global Catalogue of Microorganisms (GCM) 10K type strain sequencing project: providing services to taxonomists for standard genome sequencing and annotation.</title>
        <authorList>
            <consortium name="The Broad Institute Genomics Platform"/>
            <consortium name="The Broad Institute Genome Sequencing Center for Infectious Disease"/>
            <person name="Wu L."/>
            <person name="Ma J."/>
        </authorList>
    </citation>
    <scope>NUCLEOTIDE SEQUENCE [LARGE SCALE GENOMIC DNA]</scope>
    <source>
        <strain evidence="3">JCM 9377</strain>
    </source>
</reference>
<comment type="caution">
    <text evidence="2">The sequence shown here is derived from an EMBL/GenBank/DDBJ whole genome shotgun (WGS) entry which is preliminary data.</text>
</comment>
<dbReference type="Gene3D" id="2.40.260.10">
    <property type="entry name" value="Sortase"/>
    <property type="match status" value="1"/>
</dbReference>
<evidence type="ECO:0000313" key="2">
    <source>
        <dbReference type="EMBL" id="GAA3220873.1"/>
    </source>
</evidence>
<evidence type="ECO:0000256" key="1">
    <source>
        <dbReference type="ARBA" id="ARBA00022801"/>
    </source>
</evidence>
<dbReference type="InterPro" id="IPR023365">
    <property type="entry name" value="Sortase_dom-sf"/>
</dbReference>
<evidence type="ECO:0000313" key="3">
    <source>
        <dbReference type="Proteomes" id="UP001501237"/>
    </source>
</evidence>
<sequence>MLHIPALGAKSEIAVYEGRTEESLDLGSWHYPGTASAGEPGNFVALGHRTTRPAPFHDLHLLKRGDRIEAADSAGTYTYKVVEIRVTSSSDRRIVDPGSFGTLRGSSGRYLTLVTCHPLGSSAKRLVVVAEQAVPVSGKR</sequence>
<accession>A0ABP6QDX8</accession>
<dbReference type="InterPro" id="IPR042003">
    <property type="entry name" value="Sortase_E"/>
</dbReference>
<dbReference type="NCBIfam" id="TIGR01076">
    <property type="entry name" value="sortase_fam"/>
    <property type="match status" value="1"/>
</dbReference>
<dbReference type="Pfam" id="PF04203">
    <property type="entry name" value="Sortase"/>
    <property type="match status" value="1"/>
</dbReference>
<protein>
    <submittedName>
        <fullName evidence="2">Uncharacterized protein</fullName>
    </submittedName>
</protein>
<dbReference type="InterPro" id="IPR005754">
    <property type="entry name" value="Sortase"/>
</dbReference>
<dbReference type="SUPFAM" id="SSF63817">
    <property type="entry name" value="Sortase"/>
    <property type="match status" value="1"/>
</dbReference>
<dbReference type="CDD" id="cd05830">
    <property type="entry name" value="Sortase_E"/>
    <property type="match status" value="1"/>
</dbReference>
<organism evidence="2 3">
    <name type="scientific">Actinocorallia longicatena</name>
    <dbReference type="NCBI Taxonomy" id="111803"/>
    <lineage>
        <taxon>Bacteria</taxon>
        <taxon>Bacillati</taxon>
        <taxon>Actinomycetota</taxon>
        <taxon>Actinomycetes</taxon>
        <taxon>Streptosporangiales</taxon>
        <taxon>Thermomonosporaceae</taxon>
        <taxon>Actinocorallia</taxon>
    </lineage>
</organism>
<gene>
    <name evidence="2" type="ORF">GCM10010468_45720</name>
</gene>